<protein>
    <submittedName>
        <fullName evidence="2">Uncharacterized protein</fullName>
    </submittedName>
</protein>
<evidence type="ECO:0000256" key="1">
    <source>
        <dbReference type="SAM" id="Phobius"/>
    </source>
</evidence>
<sequence length="59" mass="6246">MNKSLATFMGIAATVIVISALVFYVAYDMVDKEVTGTGGYKTTIEGVTVPTTSAPRTTR</sequence>
<keyword evidence="1" id="KW-0472">Membrane</keyword>
<evidence type="ECO:0000313" key="2">
    <source>
        <dbReference type="EMBL" id="MFE8703928.1"/>
    </source>
</evidence>
<dbReference type="Proteomes" id="UP001601059">
    <property type="component" value="Unassembled WGS sequence"/>
</dbReference>
<gene>
    <name evidence="2" type="ORF">ACFYKX_25480</name>
</gene>
<dbReference type="RefSeq" id="WP_389364865.1">
    <property type="nucleotide sequence ID" value="NZ_JBIACK010000021.1"/>
</dbReference>
<keyword evidence="3" id="KW-1185">Reference proteome</keyword>
<name>A0ABW6KM17_9BACI</name>
<dbReference type="EMBL" id="JBIACK010000021">
    <property type="protein sequence ID" value="MFE8703928.1"/>
    <property type="molecule type" value="Genomic_DNA"/>
</dbReference>
<reference evidence="2 3" key="1">
    <citation type="submission" date="2024-08" db="EMBL/GenBank/DDBJ databases">
        <title>Two novel Cytobacillus novel species.</title>
        <authorList>
            <person name="Liu G."/>
        </authorList>
    </citation>
    <scope>NUCLEOTIDE SEQUENCE [LARGE SCALE GENOMIC DNA]</scope>
    <source>
        <strain evidence="2 3">FJAT-54145</strain>
    </source>
</reference>
<organism evidence="2 3">
    <name type="scientific">Cytobacillus spartinae</name>
    <dbReference type="NCBI Taxonomy" id="3299023"/>
    <lineage>
        <taxon>Bacteria</taxon>
        <taxon>Bacillati</taxon>
        <taxon>Bacillota</taxon>
        <taxon>Bacilli</taxon>
        <taxon>Bacillales</taxon>
        <taxon>Bacillaceae</taxon>
        <taxon>Cytobacillus</taxon>
    </lineage>
</organism>
<evidence type="ECO:0000313" key="3">
    <source>
        <dbReference type="Proteomes" id="UP001601059"/>
    </source>
</evidence>
<accession>A0ABW6KM17</accession>
<keyword evidence="1" id="KW-0812">Transmembrane</keyword>
<proteinExistence type="predicted"/>
<keyword evidence="1" id="KW-1133">Transmembrane helix</keyword>
<comment type="caution">
    <text evidence="2">The sequence shown here is derived from an EMBL/GenBank/DDBJ whole genome shotgun (WGS) entry which is preliminary data.</text>
</comment>
<feature type="transmembrane region" description="Helical" evidence="1">
    <location>
        <begin position="6"/>
        <end position="27"/>
    </location>
</feature>